<dbReference type="Proteomes" id="UP001054945">
    <property type="component" value="Unassembled WGS sequence"/>
</dbReference>
<gene>
    <name evidence="3" type="ORF">CEXT_757191</name>
</gene>
<protein>
    <submittedName>
        <fullName evidence="3">Uncharacterized protein</fullName>
    </submittedName>
</protein>
<reference evidence="3 4" key="1">
    <citation type="submission" date="2021-06" db="EMBL/GenBank/DDBJ databases">
        <title>Caerostris extrusa draft genome.</title>
        <authorList>
            <person name="Kono N."/>
            <person name="Arakawa K."/>
        </authorList>
    </citation>
    <scope>NUCLEOTIDE SEQUENCE [LARGE SCALE GENOMIC DNA]</scope>
</reference>
<evidence type="ECO:0000256" key="2">
    <source>
        <dbReference type="SAM" id="Phobius"/>
    </source>
</evidence>
<evidence type="ECO:0000256" key="1">
    <source>
        <dbReference type="SAM" id="MobiDB-lite"/>
    </source>
</evidence>
<proteinExistence type="predicted"/>
<dbReference type="AlphaFoldDB" id="A0AAV4V8J0"/>
<evidence type="ECO:0000313" key="3">
    <source>
        <dbReference type="EMBL" id="GIY66275.1"/>
    </source>
</evidence>
<organism evidence="3 4">
    <name type="scientific">Caerostris extrusa</name>
    <name type="common">Bark spider</name>
    <name type="synonym">Caerostris bankana</name>
    <dbReference type="NCBI Taxonomy" id="172846"/>
    <lineage>
        <taxon>Eukaryota</taxon>
        <taxon>Metazoa</taxon>
        <taxon>Ecdysozoa</taxon>
        <taxon>Arthropoda</taxon>
        <taxon>Chelicerata</taxon>
        <taxon>Arachnida</taxon>
        <taxon>Araneae</taxon>
        <taxon>Araneomorphae</taxon>
        <taxon>Entelegynae</taxon>
        <taxon>Araneoidea</taxon>
        <taxon>Araneidae</taxon>
        <taxon>Caerostris</taxon>
    </lineage>
</organism>
<feature type="region of interest" description="Disordered" evidence="1">
    <location>
        <begin position="1"/>
        <end position="30"/>
    </location>
</feature>
<keyword evidence="2" id="KW-0812">Transmembrane</keyword>
<accession>A0AAV4V8J0</accession>
<sequence length="77" mass="8715">MSKVFQDPDTVPPPEILPVDRAKGKNPSSDPQWVYGDNFVLFLATFLRLPSVTAVMVYCIIPCTASHIKSQRDPRRR</sequence>
<keyword evidence="2" id="KW-0472">Membrane</keyword>
<keyword evidence="4" id="KW-1185">Reference proteome</keyword>
<dbReference type="EMBL" id="BPLR01014103">
    <property type="protein sequence ID" value="GIY66275.1"/>
    <property type="molecule type" value="Genomic_DNA"/>
</dbReference>
<name>A0AAV4V8J0_CAEEX</name>
<evidence type="ECO:0000313" key="4">
    <source>
        <dbReference type="Proteomes" id="UP001054945"/>
    </source>
</evidence>
<feature type="transmembrane region" description="Helical" evidence="2">
    <location>
        <begin position="39"/>
        <end position="68"/>
    </location>
</feature>
<keyword evidence="2" id="KW-1133">Transmembrane helix</keyword>
<comment type="caution">
    <text evidence="3">The sequence shown here is derived from an EMBL/GenBank/DDBJ whole genome shotgun (WGS) entry which is preliminary data.</text>
</comment>